<accession>A0A914DHB4</accession>
<evidence type="ECO:0000313" key="2">
    <source>
        <dbReference type="Proteomes" id="UP000887540"/>
    </source>
</evidence>
<name>A0A914DHB4_9BILA</name>
<keyword evidence="1" id="KW-0732">Signal</keyword>
<protein>
    <submittedName>
        <fullName evidence="3">Uncharacterized protein</fullName>
    </submittedName>
</protein>
<dbReference type="AlphaFoldDB" id="A0A914DHB4"/>
<dbReference type="WBParaSite" id="ACRNAN_scaffold273.g29549.t1">
    <property type="protein sequence ID" value="ACRNAN_scaffold273.g29549.t1"/>
    <property type="gene ID" value="ACRNAN_scaffold273.g29549"/>
</dbReference>
<reference evidence="3" key="1">
    <citation type="submission" date="2022-11" db="UniProtKB">
        <authorList>
            <consortium name="WormBaseParasite"/>
        </authorList>
    </citation>
    <scope>IDENTIFICATION</scope>
</reference>
<keyword evidence="2" id="KW-1185">Reference proteome</keyword>
<evidence type="ECO:0000313" key="3">
    <source>
        <dbReference type="WBParaSite" id="ACRNAN_scaffold273.g29549.t1"/>
    </source>
</evidence>
<dbReference type="Proteomes" id="UP000887540">
    <property type="component" value="Unplaced"/>
</dbReference>
<sequence>MRPSLLVSLILSFIIVINFETFNIDALPTNTGITTKESLLSCFMRCSTSTPEEPIREKRQVQRVVNQIISEWKLMQTKSILIAQDCKAQELE</sequence>
<feature type="chain" id="PRO_5037133932" evidence="1">
    <location>
        <begin position="20"/>
        <end position="92"/>
    </location>
</feature>
<proteinExistence type="predicted"/>
<organism evidence="2 3">
    <name type="scientific">Acrobeloides nanus</name>
    <dbReference type="NCBI Taxonomy" id="290746"/>
    <lineage>
        <taxon>Eukaryota</taxon>
        <taxon>Metazoa</taxon>
        <taxon>Ecdysozoa</taxon>
        <taxon>Nematoda</taxon>
        <taxon>Chromadorea</taxon>
        <taxon>Rhabditida</taxon>
        <taxon>Tylenchina</taxon>
        <taxon>Cephalobomorpha</taxon>
        <taxon>Cephaloboidea</taxon>
        <taxon>Cephalobidae</taxon>
        <taxon>Acrobeloides</taxon>
    </lineage>
</organism>
<feature type="signal peptide" evidence="1">
    <location>
        <begin position="1"/>
        <end position="19"/>
    </location>
</feature>
<evidence type="ECO:0000256" key="1">
    <source>
        <dbReference type="SAM" id="SignalP"/>
    </source>
</evidence>